<sequence length="64" mass="7119">MTDEFGSAYAAVIETDLVLTEFGDRTAKQCHAAGEDLREVWLAICRAANVPQARWHGLNKNTKK</sequence>
<dbReference type="Pfam" id="PF11248">
    <property type="entry name" value="DUF3046"/>
    <property type="match status" value="1"/>
</dbReference>
<evidence type="ECO:0000313" key="2">
    <source>
        <dbReference type="EMBL" id="CAB4603635.1"/>
    </source>
</evidence>
<accession>A0A6J6CAB2</accession>
<protein>
    <submittedName>
        <fullName evidence="1">Unannotated protein</fullName>
    </submittedName>
</protein>
<proteinExistence type="predicted"/>
<name>A0A6J6CAB2_9ZZZZ</name>
<dbReference type="EMBL" id="CAEZSN010000112">
    <property type="protein sequence ID" value="CAB4548025.1"/>
    <property type="molecule type" value="Genomic_DNA"/>
</dbReference>
<reference evidence="1" key="1">
    <citation type="submission" date="2020-05" db="EMBL/GenBank/DDBJ databases">
        <authorList>
            <person name="Chiriac C."/>
            <person name="Salcher M."/>
            <person name="Ghai R."/>
            <person name="Kavagutti S V."/>
        </authorList>
    </citation>
    <scope>NUCLEOTIDE SEQUENCE</scope>
</reference>
<dbReference type="InterPro" id="IPR021408">
    <property type="entry name" value="DUF3046"/>
</dbReference>
<gene>
    <name evidence="1" type="ORF">UFOPK1433_00928</name>
    <name evidence="2" type="ORF">UFOPK1843_00346</name>
</gene>
<dbReference type="AlphaFoldDB" id="A0A6J6CAB2"/>
<dbReference type="EMBL" id="CAEZUR010000018">
    <property type="protein sequence ID" value="CAB4603635.1"/>
    <property type="molecule type" value="Genomic_DNA"/>
</dbReference>
<organism evidence="1">
    <name type="scientific">freshwater metagenome</name>
    <dbReference type="NCBI Taxonomy" id="449393"/>
    <lineage>
        <taxon>unclassified sequences</taxon>
        <taxon>metagenomes</taxon>
        <taxon>ecological metagenomes</taxon>
    </lineage>
</organism>
<evidence type="ECO:0000313" key="1">
    <source>
        <dbReference type="EMBL" id="CAB4548025.1"/>
    </source>
</evidence>